<dbReference type="GO" id="GO:0005737">
    <property type="term" value="C:cytoplasm"/>
    <property type="evidence" value="ECO:0007669"/>
    <property type="project" value="UniProtKB-SubCell"/>
</dbReference>
<dbReference type="GO" id="GO:0004518">
    <property type="term" value="F:nuclease activity"/>
    <property type="evidence" value="ECO:0007669"/>
    <property type="project" value="UniProtKB-KW"/>
</dbReference>
<comment type="caution">
    <text evidence="18">The sequence shown here is derived from an EMBL/GenBank/DDBJ whole genome shotgun (WGS) entry which is preliminary data.</text>
</comment>
<dbReference type="EMBL" id="MNVB01000001">
    <property type="protein sequence ID" value="OIO18482.1"/>
    <property type="molecule type" value="Genomic_DNA"/>
</dbReference>
<keyword evidence="7" id="KW-0228">DNA excision</keyword>
<evidence type="ECO:0000256" key="7">
    <source>
        <dbReference type="ARBA" id="ARBA00022769"/>
    </source>
</evidence>
<dbReference type="Gene3D" id="1.10.8.280">
    <property type="entry name" value="ABC transporter ATPase domain-like"/>
    <property type="match status" value="1"/>
</dbReference>
<evidence type="ECO:0000256" key="4">
    <source>
        <dbReference type="ARBA" id="ARBA00022737"/>
    </source>
</evidence>
<dbReference type="SUPFAM" id="SSF52540">
    <property type="entry name" value="P-loop containing nucleoside triphosphate hydrolases"/>
    <property type="match status" value="2"/>
</dbReference>
<dbReference type="NCBIfam" id="NF001503">
    <property type="entry name" value="PRK00349.1"/>
    <property type="match status" value="1"/>
</dbReference>
<keyword evidence="6" id="KW-0227">DNA damage</keyword>
<dbReference type="InterPro" id="IPR041102">
    <property type="entry name" value="UvrA_inter"/>
</dbReference>
<dbReference type="PROSITE" id="PS50893">
    <property type="entry name" value="ABC_TRANSPORTER_2"/>
    <property type="match status" value="1"/>
</dbReference>
<dbReference type="GO" id="GO:0016887">
    <property type="term" value="F:ATP hydrolysis activity"/>
    <property type="evidence" value="ECO:0007669"/>
    <property type="project" value="InterPro"/>
</dbReference>
<dbReference type="SMART" id="SM00382">
    <property type="entry name" value="AAA"/>
    <property type="match status" value="1"/>
</dbReference>
<gene>
    <name evidence="18" type="ORF">AUJ29_00020</name>
</gene>
<dbReference type="Gene3D" id="1.20.1580.10">
    <property type="entry name" value="ABC transporter ATPase like domain"/>
    <property type="match status" value="2"/>
</dbReference>
<evidence type="ECO:0000256" key="11">
    <source>
        <dbReference type="ARBA" id="ARBA00022881"/>
    </source>
</evidence>
<accession>A0A1J4U247</accession>
<evidence type="ECO:0000259" key="17">
    <source>
        <dbReference type="PROSITE" id="PS50893"/>
    </source>
</evidence>
<evidence type="ECO:0000256" key="10">
    <source>
        <dbReference type="ARBA" id="ARBA00022840"/>
    </source>
</evidence>
<dbReference type="GO" id="GO:0005524">
    <property type="term" value="F:ATP binding"/>
    <property type="evidence" value="ECO:0007669"/>
    <property type="project" value="UniProtKB-KW"/>
</dbReference>
<evidence type="ECO:0000256" key="5">
    <source>
        <dbReference type="ARBA" id="ARBA00022741"/>
    </source>
</evidence>
<keyword evidence="3" id="KW-0479">Metal-binding</keyword>
<evidence type="ECO:0000256" key="2">
    <source>
        <dbReference type="ARBA" id="ARBA00022490"/>
    </source>
</evidence>
<dbReference type="GO" id="GO:0009380">
    <property type="term" value="C:excinuclease repair complex"/>
    <property type="evidence" value="ECO:0007669"/>
    <property type="project" value="InterPro"/>
</dbReference>
<dbReference type="GO" id="GO:0008270">
    <property type="term" value="F:zinc ion binding"/>
    <property type="evidence" value="ECO:0007669"/>
    <property type="project" value="UniProtKB-KW"/>
</dbReference>
<evidence type="ECO:0000256" key="15">
    <source>
        <dbReference type="ARBA" id="ARBA00039316"/>
    </source>
</evidence>
<evidence type="ECO:0000256" key="16">
    <source>
        <dbReference type="ARBA" id="ARBA00042156"/>
    </source>
</evidence>
<feature type="domain" description="ABC transporter" evidence="17">
    <location>
        <begin position="603"/>
        <end position="935"/>
    </location>
</feature>
<dbReference type="NCBIfam" id="TIGR00630">
    <property type="entry name" value="uvra"/>
    <property type="match status" value="1"/>
</dbReference>
<keyword evidence="11" id="KW-0267">Excision nuclease</keyword>
<dbReference type="Proteomes" id="UP000182465">
    <property type="component" value="Unassembled WGS sequence"/>
</dbReference>
<keyword evidence="2" id="KW-0963">Cytoplasm</keyword>
<dbReference type="Pfam" id="PF17755">
    <property type="entry name" value="UvrA_DNA-bind"/>
    <property type="match status" value="1"/>
</dbReference>
<dbReference type="AlphaFoldDB" id="A0A1J4U247"/>
<evidence type="ECO:0000256" key="8">
    <source>
        <dbReference type="ARBA" id="ARBA00022771"/>
    </source>
</evidence>
<dbReference type="InterPro" id="IPR003439">
    <property type="entry name" value="ABC_transporter-like_ATP-bd"/>
</dbReference>
<dbReference type="PANTHER" id="PTHR43152">
    <property type="entry name" value="UVRABC SYSTEM PROTEIN A"/>
    <property type="match status" value="1"/>
</dbReference>
<evidence type="ECO:0000256" key="12">
    <source>
        <dbReference type="ARBA" id="ARBA00023125"/>
    </source>
</evidence>
<evidence type="ECO:0000256" key="14">
    <source>
        <dbReference type="ARBA" id="ARBA00038000"/>
    </source>
</evidence>
<keyword evidence="4" id="KW-0677">Repeat</keyword>
<dbReference type="InterPro" id="IPR004602">
    <property type="entry name" value="UvrA"/>
</dbReference>
<evidence type="ECO:0000313" key="19">
    <source>
        <dbReference type="Proteomes" id="UP000182465"/>
    </source>
</evidence>
<dbReference type="Gene3D" id="3.40.50.300">
    <property type="entry name" value="P-loop containing nucleotide triphosphate hydrolases"/>
    <property type="match status" value="2"/>
</dbReference>
<comment type="similarity">
    <text evidence="14">Belongs to the ABC transporter superfamily. UvrA family.</text>
</comment>
<dbReference type="Gene3D" id="3.30.1490.20">
    <property type="entry name" value="ATP-grasp fold, A domain"/>
    <property type="match status" value="1"/>
</dbReference>
<organism evidence="18 19">
    <name type="scientific">Candidatus Kuenenbacteria bacterium CG1_02_38_13</name>
    <dbReference type="NCBI Taxonomy" id="1805235"/>
    <lineage>
        <taxon>Bacteria</taxon>
        <taxon>Candidatus Kueneniibacteriota</taxon>
    </lineage>
</organism>
<reference evidence="18 19" key="1">
    <citation type="journal article" date="2016" name="Environ. Microbiol.">
        <title>Genomic resolution of a cold subsurface aquifer community provides metabolic insights for novel microbes adapted to high CO concentrations.</title>
        <authorList>
            <person name="Probst A.J."/>
            <person name="Castelle C.J."/>
            <person name="Singh A."/>
            <person name="Brown C.T."/>
            <person name="Anantharaman K."/>
            <person name="Sharon I."/>
            <person name="Hug L.A."/>
            <person name="Burstein D."/>
            <person name="Emerson J.B."/>
            <person name="Thomas B.C."/>
            <person name="Banfield J.F."/>
        </authorList>
    </citation>
    <scope>NUCLEOTIDE SEQUENCE [LARGE SCALE GENOMIC DNA]</scope>
    <source>
        <strain evidence="18">CG1_02_38_13</strain>
    </source>
</reference>
<dbReference type="Pfam" id="PF17760">
    <property type="entry name" value="UvrA_inter"/>
    <property type="match status" value="1"/>
</dbReference>
<keyword evidence="8" id="KW-0863">Zinc-finger</keyword>
<evidence type="ECO:0000256" key="1">
    <source>
        <dbReference type="ARBA" id="ARBA00004496"/>
    </source>
</evidence>
<dbReference type="PROSITE" id="PS00211">
    <property type="entry name" value="ABC_TRANSPORTER_1"/>
    <property type="match status" value="1"/>
</dbReference>
<dbReference type="GO" id="GO:0003677">
    <property type="term" value="F:DNA binding"/>
    <property type="evidence" value="ECO:0007669"/>
    <property type="project" value="UniProtKB-KW"/>
</dbReference>
<dbReference type="CDD" id="cd03271">
    <property type="entry name" value="ABC_UvrA_II"/>
    <property type="match status" value="1"/>
</dbReference>
<sequence>MLNKIIINGARVHNLKNINVEIPKNKLTVITGLSGSGKSSLAFDTVYAEGQRRYVESLSSYARQFLGSKDKPDVDSIEGLSPAIALDQRPVSNNPRSTVGTITDIYDYLRVLYARIGVPHCPQCGNVLAKQTKEQILKDICQISPGKNVFILSPFIIDQIGEHSKILRQISRIKCSGVRIDDDIYPNRNLENLKLAENEKHTIELIIDNFVVPENIYSNNLAVIRNSDFGKSTDRAIDLSNGSVIIHDIDQNKDYFFTEKLACSRCRINIDVIEPHLFSFNSPRGACNQCKGLGTRLDLKADLLVPNLNLTISEGAIRPFARLNGSSSISQQLKSLENLGKQYDFSVNTVWKKLTDSQRDIILFGEMHGQKNSKKNKDKYQGVVNFLIKKYETSDSEYVRNEIFKYMLVQLCSQCNGKRLNSLALHVMIDGKNISEVAQMTIASLIIFLQNLKLSAKDRKIGERSIKEMISRLKLLSNVGLGYLTLDRSSDTLAGGEAQRTKLATQIGSGLSGVIYVLDEPSIGLHQKDNDKLIRTLKKLKELDNTVIVVEHDEATIMAADWVIDVGPGAGNHGGSIVAAAEPKDLLQDKNSLTASYLSGRKTIKQSVKKHFGNGKYLTIVGASAFNLQNINVSIPLGKLVCVTGVSGSGKSTLVTDILARALAQKFYRAKDIPGKHQAIQGMEYINKVVTIDQSPIGRTPRSNPATYTGVFTYIRDLFATLPESRIKDLTAGHFSFNVKGGRCETCEGDGVIKVEMHFLPDVYINCEACDGKRYRQEVLEIYYQGKNISDILEMTVEETMKFFKNIAPIYSKLKILDDVGLGYIHLGQPATTLSGGEAQRIKLATELSRRATGCTIYILDEPTTGLHFEDIKKLLTVLNKLVDRGNTVLIIEHNLDVIKCADWVIDLGPGGGDKGGYVVAIGTPSEVANCAQSYTGQFLKKVL</sequence>
<dbReference type="InterPro" id="IPR017871">
    <property type="entry name" value="ABC_transporter-like_CS"/>
</dbReference>
<evidence type="ECO:0000256" key="6">
    <source>
        <dbReference type="ARBA" id="ARBA00022763"/>
    </source>
</evidence>
<keyword evidence="10" id="KW-0067">ATP-binding</keyword>
<name>A0A1J4U247_9BACT</name>
<protein>
    <recommendedName>
        <fullName evidence="15">UvrABC system protein A</fullName>
    </recommendedName>
    <alternativeName>
        <fullName evidence="16">Excinuclease ABC subunit A</fullName>
    </alternativeName>
</protein>
<comment type="subcellular location">
    <subcellularLocation>
        <location evidence="1">Cytoplasm</location>
    </subcellularLocation>
</comment>
<dbReference type="PANTHER" id="PTHR43152:SF3">
    <property type="entry name" value="UVRABC SYSTEM PROTEIN A"/>
    <property type="match status" value="1"/>
</dbReference>
<keyword evidence="13" id="KW-0234">DNA repair</keyword>
<dbReference type="InterPro" id="IPR027417">
    <property type="entry name" value="P-loop_NTPase"/>
</dbReference>
<evidence type="ECO:0000256" key="9">
    <source>
        <dbReference type="ARBA" id="ARBA00022833"/>
    </source>
</evidence>
<evidence type="ECO:0000256" key="13">
    <source>
        <dbReference type="ARBA" id="ARBA00023204"/>
    </source>
</evidence>
<proteinExistence type="inferred from homology"/>
<dbReference type="InterPro" id="IPR041552">
    <property type="entry name" value="UvrA_DNA-bd"/>
</dbReference>
<dbReference type="InterPro" id="IPR003593">
    <property type="entry name" value="AAA+_ATPase"/>
</dbReference>
<dbReference type="GO" id="GO:0006289">
    <property type="term" value="P:nucleotide-excision repair"/>
    <property type="evidence" value="ECO:0007669"/>
    <property type="project" value="InterPro"/>
</dbReference>
<keyword evidence="12" id="KW-0238">DNA-binding</keyword>
<dbReference type="InterPro" id="IPR013815">
    <property type="entry name" value="ATP_grasp_subdomain_1"/>
</dbReference>
<evidence type="ECO:0000313" key="18">
    <source>
        <dbReference type="EMBL" id="OIO18482.1"/>
    </source>
</evidence>
<keyword evidence="9" id="KW-0862">Zinc</keyword>
<evidence type="ECO:0000256" key="3">
    <source>
        <dbReference type="ARBA" id="ARBA00022723"/>
    </source>
</evidence>
<keyword evidence="5" id="KW-0547">Nucleotide-binding</keyword>